<evidence type="ECO:0000313" key="3">
    <source>
        <dbReference type="Proteomes" id="UP000263900"/>
    </source>
</evidence>
<keyword evidence="1" id="KW-0812">Transmembrane</keyword>
<sequence length="60" mass="6018">MKSFIAAFTAAGSGSEDAGAVAGTGSDVVAAMLAGITVLIMINNANKWIVSLFIVINFGI</sequence>
<evidence type="ECO:0000313" key="2">
    <source>
        <dbReference type="EMBL" id="AXY74951.1"/>
    </source>
</evidence>
<dbReference type="Proteomes" id="UP000263900">
    <property type="component" value="Chromosome"/>
</dbReference>
<protein>
    <submittedName>
        <fullName evidence="2">Uncharacterized protein</fullName>
    </submittedName>
</protein>
<name>A0A3B7MX67_9BACT</name>
<keyword evidence="3" id="KW-1185">Reference proteome</keyword>
<gene>
    <name evidence="2" type="ORF">D3H65_13560</name>
</gene>
<evidence type="ECO:0000256" key="1">
    <source>
        <dbReference type="SAM" id="Phobius"/>
    </source>
</evidence>
<accession>A0A3B7MX67</accession>
<dbReference type="KEGG" id="pseg:D3H65_13560"/>
<reference evidence="2 3" key="1">
    <citation type="submission" date="2018-09" db="EMBL/GenBank/DDBJ databases">
        <title>Genome sequencing of strain 6GH32-13.</title>
        <authorList>
            <person name="Weon H.-Y."/>
            <person name="Heo J."/>
            <person name="Kwon S.-W."/>
        </authorList>
    </citation>
    <scope>NUCLEOTIDE SEQUENCE [LARGE SCALE GENOMIC DNA]</scope>
    <source>
        <strain evidence="2 3">5GH32-13</strain>
    </source>
</reference>
<organism evidence="2 3">
    <name type="scientific">Paraflavitalea soli</name>
    <dbReference type="NCBI Taxonomy" id="2315862"/>
    <lineage>
        <taxon>Bacteria</taxon>
        <taxon>Pseudomonadati</taxon>
        <taxon>Bacteroidota</taxon>
        <taxon>Chitinophagia</taxon>
        <taxon>Chitinophagales</taxon>
        <taxon>Chitinophagaceae</taxon>
        <taxon>Paraflavitalea</taxon>
    </lineage>
</organism>
<proteinExistence type="predicted"/>
<feature type="transmembrane region" description="Helical" evidence="1">
    <location>
        <begin position="28"/>
        <end position="56"/>
    </location>
</feature>
<keyword evidence="1" id="KW-1133">Transmembrane helix</keyword>
<dbReference type="EMBL" id="CP032157">
    <property type="protein sequence ID" value="AXY74951.1"/>
    <property type="molecule type" value="Genomic_DNA"/>
</dbReference>
<keyword evidence="1" id="KW-0472">Membrane</keyword>
<dbReference type="AlphaFoldDB" id="A0A3B7MX67"/>